<name>A0ABR2BKB9_9ROSI</name>
<evidence type="ECO:0000313" key="2">
    <source>
        <dbReference type="EMBL" id="KAK8507354.1"/>
    </source>
</evidence>
<comment type="caution">
    <text evidence="2">The sequence shown here is derived from an EMBL/GenBank/DDBJ whole genome shotgun (WGS) entry which is preliminary data.</text>
</comment>
<dbReference type="Proteomes" id="UP001472677">
    <property type="component" value="Unassembled WGS sequence"/>
</dbReference>
<dbReference type="EMBL" id="JBBPBM010000108">
    <property type="protein sequence ID" value="KAK8507354.1"/>
    <property type="molecule type" value="Genomic_DNA"/>
</dbReference>
<keyword evidence="3" id="KW-1185">Reference proteome</keyword>
<protein>
    <submittedName>
        <fullName evidence="2">Uncharacterized protein</fullName>
    </submittedName>
</protein>
<evidence type="ECO:0000256" key="1">
    <source>
        <dbReference type="SAM" id="MobiDB-lite"/>
    </source>
</evidence>
<feature type="region of interest" description="Disordered" evidence="1">
    <location>
        <begin position="20"/>
        <end position="40"/>
    </location>
</feature>
<proteinExistence type="predicted"/>
<feature type="compositionally biased region" description="Basic and acidic residues" evidence="1">
    <location>
        <begin position="64"/>
        <end position="97"/>
    </location>
</feature>
<sequence length="123" mass="13802">MGLGADSILHLLTMAEMLPRPAAQTGNSRWRDPPGSSFSSFTQLHQLRTQLSLAHPWVSQTRPPRGDETIMEETRKSESFDKTQNRREVAGKTDLAIKRRGQGLSRKSGSSKYKLEDNPLPLE</sequence>
<gene>
    <name evidence="2" type="ORF">V6N12_072620</name>
</gene>
<feature type="region of interest" description="Disordered" evidence="1">
    <location>
        <begin position="55"/>
        <end position="123"/>
    </location>
</feature>
<reference evidence="2 3" key="1">
    <citation type="journal article" date="2024" name="G3 (Bethesda)">
        <title>Genome assembly of Hibiscus sabdariffa L. provides insights into metabolisms of medicinal natural products.</title>
        <authorList>
            <person name="Kim T."/>
        </authorList>
    </citation>
    <scope>NUCLEOTIDE SEQUENCE [LARGE SCALE GENOMIC DNA]</scope>
    <source>
        <strain evidence="2">TK-2024</strain>
        <tissue evidence="2">Old leaves</tissue>
    </source>
</reference>
<organism evidence="2 3">
    <name type="scientific">Hibiscus sabdariffa</name>
    <name type="common">roselle</name>
    <dbReference type="NCBI Taxonomy" id="183260"/>
    <lineage>
        <taxon>Eukaryota</taxon>
        <taxon>Viridiplantae</taxon>
        <taxon>Streptophyta</taxon>
        <taxon>Embryophyta</taxon>
        <taxon>Tracheophyta</taxon>
        <taxon>Spermatophyta</taxon>
        <taxon>Magnoliopsida</taxon>
        <taxon>eudicotyledons</taxon>
        <taxon>Gunneridae</taxon>
        <taxon>Pentapetalae</taxon>
        <taxon>rosids</taxon>
        <taxon>malvids</taxon>
        <taxon>Malvales</taxon>
        <taxon>Malvaceae</taxon>
        <taxon>Malvoideae</taxon>
        <taxon>Hibiscus</taxon>
    </lineage>
</organism>
<accession>A0ABR2BKB9</accession>
<evidence type="ECO:0000313" key="3">
    <source>
        <dbReference type="Proteomes" id="UP001472677"/>
    </source>
</evidence>